<dbReference type="Proteomes" id="UP000035740">
    <property type="component" value="Unassembled WGS sequence"/>
</dbReference>
<gene>
    <name evidence="3" type="ORF">BVRB_4g093090</name>
</gene>
<proteinExistence type="predicted"/>
<dbReference type="OrthoDB" id="640899at2759"/>
<evidence type="ECO:0000313" key="3">
    <source>
        <dbReference type="EMBL" id="KMS98350.1"/>
    </source>
</evidence>
<dbReference type="Gramene" id="KMS98350">
    <property type="protein sequence ID" value="KMS98350"/>
    <property type="gene ID" value="BVRB_4g093090"/>
</dbReference>
<dbReference type="PANTHER" id="PTHR46929">
    <property type="entry name" value="EXPRESSED PROTEIN"/>
    <property type="match status" value="1"/>
</dbReference>
<dbReference type="InterPro" id="IPR024752">
    <property type="entry name" value="Myb/SANT-like_dom"/>
</dbReference>
<reference evidence="3 4" key="1">
    <citation type="journal article" date="2014" name="Nature">
        <title>The genome of the recently domesticated crop plant sugar beet (Beta vulgaris).</title>
        <authorList>
            <person name="Dohm J.C."/>
            <person name="Minoche A.E."/>
            <person name="Holtgrawe D."/>
            <person name="Capella-Gutierrez S."/>
            <person name="Zakrzewski F."/>
            <person name="Tafer H."/>
            <person name="Rupp O."/>
            <person name="Sorensen T.R."/>
            <person name="Stracke R."/>
            <person name="Reinhardt R."/>
            <person name="Goesmann A."/>
            <person name="Kraft T."/>
            <person name="Schulz B."/>
            <person name="Stadler P.F."/>
            <person name="Schmidt T."/>
            <person name="Gabaldon T."/>
            <person name="Lehrach H."/>
            <person name="Weisshaar B."/>
            <person name="Himmelbauer H."/>
        </authorList>
    </citation>
    <scope>NUCLEOTIDE SEQUENCE [LARGE SCALE GENOMIC DNA]</scope>
    <source>
        <tissue evidence="3">Taproot</tissue>
    </source>
</reference>
<name>A0A0J8E596_BETVV</name>
<dbReference type="AlphaFoldDB" id="A0A0J8E596"/>
<evidence type="ECO:0000256" key="1">
    <source>
        <dbReference type="SAM" id="MobiDB-lite"/>
    </source>
</evidence>
<sequence>MISTQKRSYVTWTPQMDMILTSTLLEQITGGNKGDGDFKPQAYQAAVDKLRLDLRLNVTIDHVKNRIKVWKKHYATITEIRTYTKFIWDDERKMIKIRVEDLVAWQDYCKDNPSASAYQNKQIDNWDDSCTLVAVDRAVGDGAEQHEESASAMEAENEGGSTSETPSGESNKRLKRDRLADAVSCFAESFKDYLKAKDPPKPTSSEVYDVVSNVLGITRHQIMRAVKRFLGGTVEEFDMLKRLPEHEKLDWILLCLE</sequence>
<protein>
    <recommendedName>
        <fullName evidence="2">Myb/SANT-like domain-containing protein</fullName>
    </recommendedName>
</protein>
<evidence type="ECO:0000313" key="4">
    <source>
        <dbReference type="Proteomes" id="UP000035740"/>
    </source>
</evidence>
<feature type="domain" description="Myb/SANT-like" evidence="2">
    <location>
        <begin position="11"/>
        <end position="98"/>
    </location>
</feature>
<feature type="compositionally biased region" description="Low complexity" evidence="1">
    <location>
        <begin position="150"/>
        <end position="169"/>
    </location>
</feature>
<evidence type="ECO:0000259" key="2">
    <source>
        <dbReference type="Pfam" id="PF12776"/>
    </source>
</evidence>
<keyword evidence="4" id="KW-1185">Reference proteome</keyword>
<feature type="region of interest" description="Disordered" evidence="1">
    <location>
        <begin position="143"/>
        <end position="175"/>
    </location>
</feature>
<dbReference type="Pfam" id="PF12776">
    <property type="entry name" value="Myb_DNA-bind_3"/>
    <property type="match status" value="1"/>
</dbReference>
<dbReference type="PANTHER" id="PTHR46929:SF3">
    <property type="entry name" value="MYB_SANT-LIKE DOMAIN-CONTAINING PROTEIN"/>
    <property type="match status" value="1"/>
</dbReference>
<dbReference type="EMBL" id="KQ090254">
    <property type="protein sequence ID" value="KMS98350.1"/>
    <property type="molecule type" value="Genomic_DNA"/>
</dbReference>
<organism evidence="3 4">
    <name type="scientific">Beta vulgaris subsp. vulgaris</name>
    <name type="common">Beet</name>
    <dbReference type="NCBI Taxonomy" id="3555"/>
    <lineage>
        <taxon>Eukaryota</taxon>
        <taxon>Viridiplantae</taxon>
        <taxon>Streptophyta</taxon>
        <taxon>Embryophyta</taxon>
        <taxon>Tracheophyta</taxon>
        <taxon>Spermatophyta</taxon>
        <taxon>Magnoliopsida</taxon>
        <taxon>eudicotyledons</taxon>
        <taxon>Gunneridae</taxon>
        <taxon>Pentapetalae</taxon>
        <taxon>Caryophyllales</taxon>
        <taxon>Chenopodiaceae</taxon>
        <taxon>Betoideae</taxon>
        <taxon>Beta</taxon>
    </lineage>
</organism>
<dbReference type="OMA" id="NWDDSCT"/>
<accession>A0A0J8E596</accession>